<gene>
    <name evidence="2" type="ordered locus">BLASA_3020</name>
</gene>
<organism evidence="2 3">
    <name type="scientific">Blastococcus saxobsidens (strain DD2)</name>
    <dbReference type="NCBI Taxonomy" id="1146883"/>
    <lineage>
        <taxon>Bacteria</taxon>
        <taxon>Bacillati</taxon>
        <taxon>Actinomycetota</taxon>
        <taxon>Actinomycetes</taxon>
        <taxon>Geodermatophilales</taxon>
        <taxon>Geodermatophilaceae</taxon>
        <taxon>Blastococcus</taxon>
    </lineage>
</organism>
<reference evidence="2 3" key="1">
    <citation type="journal article" date="2012" name="J. Bacteriol.">
        <title>Genome Sequence of Blastococcus saxobsidens DD2, a Stone-Inhabiting Bacterium.</title>
        <authorList>
            <person name="Chouaia B."/>
            <person name="Crotti E."/>
            <person name="Brusetti L."/>
            <person name="Daffonchio D."/>
            <person name="Essoussi I."/>
            <person name="Nouioui I."/>
            <person name="Sbissi I."/>
            <person name="Ghodhbane-Gtari F."/>
            <person name="Gtari M."/>
            <person name="Vacherie B."/>
            <person name="Barbe V."/>
            <person name="Medigue C."/>
            <person name="Gury J."/>
            <person name="Pujic P."/>
            <person name="Normand P."/>
        </authorList>
    </citation>
    <scope>NUCLEOTIDE SEQUENCE [LARGE SCALE GENOMIC DNA]</scope>
    <source>
        <strain evidence="2 3">DD2</strain>
    </source>
</reference>
<keyword evidence="1" id="KW-0175">Coiled coil</keyword>
<sequence length="307" mass="32982">MLGRVEFVANRVQDDAALPEGSDARAPRPVGGLETLLDHRPAFRGAVRGYDRLEVDNYVAWAEEELSAAQREREHLLDRVIACGTELEISRRLLAEQPVGRERPLVSAQVSEVLRLAEGQAAQVLDAADAEAAQVRAEARLEADARLRKAHEIKELAIEVADQLRVDAQRDRAEGAAVLEKAEADATAILEKAQTDAAELLRAAAAERDRMAAAGAAERAALDEQAAAERAALAEQAQRDRAADDGAAAARLAAVRSEVEDLCRQRDQARESLRSLTDRIGAALQAVGVPPADELVLMGGRPEPAPN</sequence>
<evidence type="ECO:0008006" key="4">
    <source>
        <dbReference type="Google" id="ProtNLM"/>
    </source>
</evidence>
<evidence type="ECO:0000313" key="2">
    <source>
        <dbReference type="EMBL" id="CCG03891.1"/>
    </source>
</evidence>
<evidence type="ECO:0000313" key="3">
    <source>
        <dbReference type="Proteomes" id="UP000007517"/>
    </source>
</evidence>
<dbReference type="OrthoDB" id="5186272at2"/>
<dbReference type="HOGENOM" id="CLU_899587_0_0_11"/>
<proteinExistence type="predicted"/>
<protein>
    <recommendedName>
        <fullName evidence="4">DivIVA domain-containing protein</fullName>
    </recommendedName>
</protein>
<feature type="coiled-coil region" evidence="1">
    <location>
        <begin position="252"/>
        <end position="279"/>
    </location>
</feature>
<accession>H6RNE4</accession>
<evidence type="ECO:0000256" key="1">
    <source>
        <dbReference type="SAM" id="Coils"/>
    </source>
</evidence>
<dbReference type="AlphaFoldDB" id="H6RNE4"/>
<dbReference type="RefSeq" id="WP_014376771.1">
    <property type="nucleotide sequence ID" value="NC_016943.1"/>
</dbReference>
<dbReference type="EMBL" id="FO117623">
    <property type="protein sequence ID" value="CCG03891.1"/>
    <property type="molecule type" value="Genomic_DNA"/>
</dbReference>
<dbReference type="STRING" id="1146883.BLASA_3020"/>
<dbReference type="KEGG" id="bsd:BLASA_3020"/>
<reference evidence="3" key="2">
    <citation type="submission" date="2012-02" db="EMBL/GenBank/DDBJ databases">
        <title>Complete genome sequence of Blastococcus saxobsidens strain DD2.</title>
        <authorList>
            <person name="Genoscope."/>
        </authorList>
    </citation>
    <scope>NUCLEOTIDE SEQUENCE [LARGE SCALE GENOMIC DNA]</scope>
    <source>
        <strain evidence="3">DD2</strain>
    </source>
</reference>
<dbReference type="Proteomes" id="UP000007517">
    <property type="component" value="Chromosome"/>
</dbReference>
<keyword evidence="3" id="KW-1185">Reference proteome</keyword>
<name>H6RNE4_BLASD</name>
<dbReference type="eggNOG" id="COG3599">
    <property type="taxonomic scope" value="Bacteria"/>
</dbReference>